<organism evidence="4 5">
    <name type="scientific">Pseudoalteromonas rubra</name>
    <dbReference type="NCBI Taxonomy" id="43658"/>
    <lineage>
        <taxon>Bacteria</taxon>
        <taxon>Pseudomonadati</taxon>
        <taxon>Pseudomonadota</taxon>
        <taxon>Gammaproteobacteria</taxon>
        <taxon>Alteromonadales</taxon>
        <taxon>Pseudoalteromonadaceae</taxon>
        <taxon>Pseudoalteromonas</taxon>
    </lineage>
</organism>
<evidence type="ECO:0000313" key="4">
    <source>
        <dbReference type="EMBL" id="RZM78375.1"/>
    </source>
</evidence>
<dbReference type="Pfam" id="PF18911">
    <property type="entry name" value="PKD_4"/>
    <property type="match status" value="1"/>
</dbReference>
<dbReference type="InterPro" id="IPR020008">
    <property type="entry name" value="GlyGly_CTERM"/>
</dbReference>
<feature type="domain" description="PKD" evidence="3">
    <location>
        <begin position="27"/>
        <end position="63"/>
    </location>
</feature>
<comment type="caution">
    <text evidence="4">The sequence shown here is derived from an EMBL/GenBank/DDBJ whole genome shotgun (WGS) entry which is preliminary data.</text>
</comment>
<dbReference type="SUPFAM" id="SSF49299">
    <property type="entry name" value="PKD domain"/>
    <property type="match status" value="1"/>
</dbReference>
<dbReference type="AlphaFoldDB" id="A0A4Q7E7K2"/>
<evidence type="ECO:0000313" key="5">
    <source>
        <dbReference type="Proteomes" id="UP000292345"/>
    </source>
</evidence>
<sequence length="285" mass="30120">MVQYHYQGVTMYKLMTSLLFILTCTVSASANDAQYFWRFGDGSVSHEAEPEHEYAQPGIYTVTREVYQDGKLLESSEKQIDLISPKIVGLVILQPGEVVQGQNVEFLANLTSSEPLDLHYQWYVAGEPVNVEADHVKFTTKFAESGIVELSVDALWQQIVVSSASAQIEVIEADNDGDKPDDGDDNPGDGDNNPGDGDDNPGDGDDNQGEGGDNPGDGGDNPGDGGDNPGDGGDNPGDGGDNPGSDKGSDNKTPGTGKSDEGGSGGSLHFLSLLLAGACVIRRRR</sequence>
<dbReference type="NCBIfam" id="TIGR03501">
    <property type="entry name" value="GlyGly_CTERM"/>
    <property type="match status" value="1"/>
</dbReference>
<feature type="compositionally biased region" description="Acidic residues" evidence="1">
    <location>
        <begin position="171"/>
        <end position="188"/>
    </location>
</feature>
<evidence type="ECO:0000256" key="1">
    <source>
        <dbReference type="SAM" id="MobiDB-lite"/>
    </source>
</evidence>
<dbReference type="PROSITE" id="PS50093">
    <property type="entry name" value="PKD"/>
    <property type="match status" value="1"/>
</dbReference>
<name>A0A4Q7E7K2_9GAMM</name>
<evidence type="ECO:0000256" key="2">
    <source>
        <dbReference type="SAM" id="SignalP"/>
    </source>
</evidence>
<dbReference type="Gene3D" id="2.60.40.10">
    <property type="entry name" value="Immunoglobulins"/>
    <property type="match status" value="1"/>
</dbReference>
<dbReference type="Proteomes" id="UP000292345">
    <property type="component" value="Unassembled WGS sequence"/>
</dbReference>
<dbReference type="CDD" id="cd00146">
    <property type="entry name" value="PKD"/>
    <property type="match status" value="1"/>
</dbReference>
<accession>A0A4Q7E7K2</accession>
<feature type="compositionally biased region" description="Gly residues" evidence="1">
    <location>
        <begin position="209"/>
        <end position="242"/>
    </location>
</feature>
<feature type="region of interest" description="Disordered" evidence="1">
    <location>
        <begin position="171"/>
        <end position="269"/>
    </location>
</feature>
<dbReference type="InterPro" id="IPR000601">
    <property type="entry name" value="PKD_dom"/>
</dbReference>
<feature type="signal peptide" evidence="2">
    <location>
        <begin position="1"/>
        <end position="30"/>
    </location>
</feature>
<gene>
    <name evidence="4" type="ORF">C3B51_14455</name>
</gene>
<protein>
    <recommendedName>
        <fullName evidence="3">PKD domain-containing protein</fullName>
    </recommendedName>
</protein>
<feature type="chain" id="PRO_5020984262" description="PKD domain-containing protein" evidence="2">
    <location>
        <begin position="31"/>
        <end position="285"/>
    </location>
</feature>
<dbReference type="InterPro" id="IPR035986">
    <property type="entry name" value="PKD_dom_sf"/>
</dbReference>
<reference evidence="4 5" key="1">
    <citation type="submission" date="2018-01" db="EMBL/GenBank/DDBJ databases">
        <title>Co-occurrence of chitin degradation, pigmentation and bioactivity in marine Pseudoalteromonas.</title>
        <authorList>
            <person name="Paulsen S."/>
            <person name="Gram L."/>
            <person name="Machado H."/>
        </authorList>
    </citation>
    <scope>NUCLEOTIDE SEQUENCE [LARGE SCALE GENOMIC DNA]</scope>
    <source>
        <strain evidence="4 5">S1946</strain>
    </source>
</reference>
<proteinExistence type="predicted"/>
<keyword evidence="2" id="KW-0732">Signal</keyword>
<dbReference type="InterPro" id="IPR013783">
    <property type="entry name" value="Ig-like_fold"/>
</dbReference>
<evidence type="ECO:0000259" key="3">
    <source>
        <dbReference type="PROSITE" id="PS50093"/>
    </source>
</evidence>
<feature type="compositionally biased region" description="Acidic residues" evidence="1">
    <location>
        <begin position="196"/>
        <end position="208"/>
    </location>
</feature>
<dbReference type="EMBL" id="PPUZ01000039">
    <property type="protein sequence ID" value="RZM78375.1"/>
    <property type="molecule type" value="Genomic_DNA"/>
</dbReference>